<dbReference type="PANTHER" id="PTHR13929:SF0">
    <property type="entry name" value="UBIA PRENYLTRANSFERASE DOMAIN-CONTAINING PROTEIN 1"/>
    <property type="match status" value="1"/>
</dbReference>
<evidence type="ECO:0000256" key="1">
    <source>
        <dbReference type="ARBA" id="ARBA00004141"/>
    </source>
</evidence>
<evidence type="ECO:0000256" key="9">
    <source>
        <dbReference type="NCBIfam" id="TIGR00751"/>
    </source>
</evidence>
<dbReference type="PANTHER" id="PTHR13929">
    <property type="entry name" value="1,4-DIHYDROXY-2-NAPHTHOATE OCTAPRENYLTRANSFERASE"/>
    <property type="match status" value="1"/>
</dbReference>
<evidence type="ECO:0000256" key="5">
    <source>
        <dbReference type="ARBA" id="ARBA00022692"/>
    </source>
</evidence>
<feature type="transmembrane region" description="Helical" evidence="8">
    <location>
        <begin position="158"/>
        <end position="178"/>
    </location>
</feature>
<evidence type="ECO:0000256" key="4">
    <source>
        <dbReference type="ARBA" id="ARBA00022679"/>
    </source>
</evidence>
<dbReference type="Pfam" id="PF01040">
    <property type="entry name" value="UbiA"/>
    <property type="match status" value="1"/>
</dbReference>
<dbReference type="InterPro" id="IPR000537">
    <property type="entry name" value="UbiA_prenyltransferase"/>
</dbReference>
<dbReference type="GO" id="GO:0005886">
    <property type="term" value="C:plasma membrane"/>
    <property type="evidence" value="ECO:0007669"/>
    <property type="project" value="UniProtKB-SubCell"/>
</dbReference>
<dbReference type="GO" id="GO:0009234">
    <property type="term" value="P:menaquinone biosynthetic process"/>
    <property type="evidence" value="ECO:0007669"/>
    <property type="project" value="UniProtKB-UniRule"/>
</dbReference>
<gene>
    <name evidence="8" type="primary">menA</name>
    <name evidence="10" type="ORF">BC6307_17630</name>
</gene>
<keyword evidence="3 8" id="KW-1003">Cell membrane</keyword>
<dbReference type="CDD" id="cd13962">
    <property type="entry name" value="PT_UbiA_UBIAD1"/>
    <property type="match status" value="1"/>
</dbReference>
<dbReference type="UniPathway" id="UPA00079">
    <property type="reaction ID" value="UER00168"/>
</dbReference>
<comment type="function">
    <text evidence="8">Conversion of 1,4-dihydroxy-2-naphthoate (DHNA) to demethylmenaquinone (DMK).</text>
</comment>
<keyword evidence="4 8" id="KW-0808">Transferase</keyword>
<dbReference type="Proteomes" id="UP000215224">
    <property type="component" value="Chromosome"/>
</dbReference>
<evidence type="ECO:0000256" key="7">
    <source>
        <dbReference type="ARBA" id="ARBA00023136"/>
    </source>
</evidence>
<dbReference type="KEGG" id="bcoh:BC6307_17630"/>
<dbReference type="Gene3D" id="1.10.357.140">
    <property type="entry name" value="UbiA prenyltransferase"/>
    <property type="match status" value="1"/>
</dbReference>
<dbReference type="NCBIfam" id="TIGR00751">
    <property type="entry name" value="menA"/>
    <property type="match status" value="1"/>
</dbReference>
<dbReference type="FunFam" id="1.10.357.140:FF:000007">
    <property type="entry name" value="1,4-dihydroxy-2-naphthoate octaprenyltransferase"/>
    <property type="match status" value="1"/>
</dbReference>
<dbReference type="EMBL" id="CP018866">
    <property type="protein sequence ID" value="AST92974.1"/>
    <property type="molecule type" value="Genomic_DNA"/>
</dbReference>
<dbReference type="InterPro" id="IPR044878">
    <property type="entry name" value="UbiA_sf"/>
</dbReference>
<dbReference type="GO" id="GO:0046428">
    <property type="term" value="F:1,4-dihydroxy-2-naphthoate polyprenyltransferase activity"/>
    <property type="evidence" value="ECO:0007669"/>
    <property type="project" value="UniProtKB-UniRule"/>
</dbReference>
<feature type="transmembrane region" description="Helical" evidence="8">
    <location>
        <begin position="233"/>
        <end position="265"/>
    </location>
</feature>
<dbReference type="RefSeq" id="WP_066415602.1">
    <property type="nucleotide sequence ID" value="NZ_CP018866.1"/>
</dbReference>
<comment type="subcellular location">
    <subcellularLocation>
        <location evidence="8">Cell membrane</location>
        <topology evidence="8">Multi-pass membrane protein</topology>
    </subcellularLocation>
    <subcellularLocation>
        <location evidence="1">Membrane</location>
        <topology evidence="1">Multi-pass membrane protein</topology>
    </subcellularLocation>
</comment>
<name>A0A223KUE3_9BACI</name>
<evidence type="ECO:0000256" key="2">
    <source>
        <dbReference type="ARBA" id="ARBA00022428"/>
    </source>
</evidence>
<evidence type="ECO:0000313" key="10">
    <source>
        <dbReference type="EMBL" id="AST92974.1"/>
    </source>
</evidence>
<dbReference type="NCBIfam" id="NF004749">
    <property type="entry name" value="PRK06080.1-1"/>
    <property type="match status" value="1"/>
</dbReference>
<evidence type="ECO:0000313" key="11">
    <source>
        <dbReference type="Proteomes" id="UP000215224"/>
    </source>
</evidence>
<keyword evidence="6 8" id="KW-1133">Transmembrane helix</keyword>
<feature type="transmembrane region" description="Helical" evidence="8">
    <location>
        <begin position="130"/>
        <end position="146"/>
    </location>
</feature>
<dbReference type="InterPro" id="IPR004657">
    <property type="entry name" value="MenA"/>
</dbReference>
<dbReference type="PIRSF" id="PIRSF005355">
    <property type="entry name" value="UBIAD1"/>
    <property type="match status" value="1"/>
</dbReference>
<feature type="transmembrane region" description="Helical" evidence="8">
    <location>
        <begin position="106"/>
        <end position="124"/>
    </location>
</feature>
<keyword evidence="11" id="KW-1185">Reference proteome</keyword>
<feature type="transmembrane region" description="Helical" evidence="8">
    <location>
        <begin position="184"/>
        <end position="204"/>
    </location>
</feature>
<comment type="pathway">
    <text evidence="8">Quinol/quinone metabolism; menaquinone biosynthesis; menaquinol from 1,4-dihydroxy-2-naphthoate: step 1/2.</text>
</comment>
<evidence type="ECO:0000256" key="8">
    <source>
        <dbReference type="HAMAP-Rule" id="MF_01937"/>
    </source>
</evidence>
<comment type="similarity">
    <text evidence="8">Belongs to the MenA family. Type 1 subfamily.</text>
</comment>
<evidence type="ECO:0000256" key="6">
    <source>
        <dbReference type="ARBA" id="ARBA00022989"/>
    </source>
</evidence>
<dbReference type="Gene3D" id="1.20.120.1780">
    <property type="entry name" value="UbiA prenyltransferase"/>
    <property type="match status" value="1"/>
</dbReference>
<proteinExistence type="inferred from homology"/>
<dbReference type="InterPro" id="IPR026046">
    <property type="entry name" value="UBIAD1"/>
</dbReference>
<keyword evidence="2 8" id="KW-0474">Menaquinone biosynthesis</keyword>
<comment type="catalytic activity">
    <reaction evidence="8">
        <text>an all-trans-polyprenyl diphosphate + 1,4-dihydroxy-2-naphthoate + H(+) = a 2-demethylmenaquinol + CO2 + diphosphate</text>
        <dbReference type="Rhea" id="RHEA:26478"/>
        <dbReference type="Rhea" id="RHEA-COMP:9563"/>
        <dbReference type="Rhea" id="RHEA-COMP:9564"/>
        <dbReference type="ChEBI" id="CHEBI:11173"/>
        <dbReference type="ChEBI" id="CHEBI:15378"/>
        <dbReference type="ChEBI" id="CHEBI:16526"/>
        <dbReference type="ChEBI" id="CHEBI:33019"/>
        <dbReference type="ChEBI" id="CHEBI:55437"/>
        <dbReference type="ChEBI" id="CHEBI:58914"/>
        <dbReference type="EC" id="2.5.1.74"/>
    </reaction>
</comment>
<protein>
    <recommendedName>
        <fullName evidence="8 9">1,4-dihydroxy-2-naphthoate octaprenyltransferase</fullName>
        <shortName evidence="8">DHNA-octaprenyltransferase</shortName>
        <ecNumber evidence="8 9">2.5.1.74</ecNumber>
    </recommendedName>
</protein>
<feature type="transmembrane region" description="Helical" evidence="8">
    <location>
        <begin position="56"/>
        <end position="74"/>
    </location>
</feature>
<accession>A0A223KUE3</accession>
<dbReference type="GO" id="GO:0042371">
    <property type="term" value="P:vitamin K biosynthetic process"/>
    <property type="evidence" value="ECO:0007669"/>
    <property type="project" value="TreeGrafter"/>
</dbReference>
<reference evidence="10 11" key="1">
    <citation type="submission" date="2016-12" db="EMBL/GenBank/DDBJ databases">
        <title>The whole genome sequencing and assembly of Bacillus cohnii DSM 6307T strain.</title>
        <authorList>
            <person name="Lee Y.-J."/>
            <person name="Yi H."/>
            <person name="Bahn Y.-S."/>
            <person name="Kim J.F."/>
            <person name="Lee D.-W."/>
        </authorList>
    </citation>
    <scope>NUCLEOTIDE SEQUENCE [LARGE SCALE GENOMIC DNA]</scope>
    <source>
        <strain evidence="10 11">DSM 6307</strain>
    </source>
</reference>
<dbReference type="EC" id="2.5.1.74" evidence="8 9"/>
<dbReference type="STRING" id="1314751.GCA_001591425_02083"/>
<feature type="transmembrane region" description="Helical" evidence="8">
    <location>
        <begin position="285"/>
        <end position="311"/>
    </location>
</feature>
<keyword evidence="7 8" id="KW-0472">Membrane</keyword>
<dbReference type="AlphaFoldDB" id="A0A223KUE3"/>
<organism evidence="10 11">
    <name type="scientific">Sutcliffiella cohnii</name>
    <dbReference type="NCBI Taxonomy" id="33932"/>
    <lineage>
        <taxon>Bacteria</taxon>
        <taxon>Bacillati</taxon>
        <taxon>Bacillota</taxon>
        <taxon>Bacilli</taxon>
        <taxon>Bacillales</taxon>
        <taxon>Bacillaceae</taxon>
        <taxon>Sutcliffiella</taxon>
    </lineage>
</organism>
<sequence length="312" mass="34253">MQSQTIQTNTPNMMQPNRRWRVWWNLMRPHTLTAAFVPVTIGAVLAMYDTSLHWPLYLAMLIASLLIQAATNMFNEYYDFKRGLDNENSVGIGGAIVREGISPKTVMTIALTFYGIAVLLGVYICMETTWWIAAIGTVCMIVGYLYTGGPLPIAYTPFGEIVSGFFMGFGIIAISYFIQTGTVSTTAVLVSIPASILVGAILLSNNIRDLDGDKENGRKTLAILVGRDNAIKVLAGMFIISFALIVSFVLIGFISYWTLLIFLSVRKPITAVTEFKKNNSNVSMMPAMVATAKTNTIFGFLVCIGLLIGYFV</sequence>
<evidence type="ECO:0000256" key="3">
    <source>
        <dbReference type="ARBA" id="ARBA00022475"/>
    </source>
</evidence>
<dbReference type="HAMAP" id="MF_01937">
    <property type="entry name" value="MenA_1"/>
    <property type="match status" value="1"/>
</dbReference>
<keyword evidence="5 8" id="KW-0812">Transmembrane</keyword>